<evidence type="ECO:0000313" key="1">
    <source>
        <dbReference type="EMBL" id="EFE93448.1"/>
    </source>
</evidence>
<reference evidence="1 2" key="1">
    <citation type="submission" date="2010-01" db="EMBL/GenBank/DDBJ databases">
        <authorList>
            <person name="Muzny D."/>
            <person name="Qin X."/>
            <person name="Deng J."/>
            <person name="Jiang H."/>
            <person name="Liu Y."/>
            <person name="Qu J."/>
            <person name="Song X.-Z."/>
            <person name="Zhang L."/>
            <person name="Thornton R."/>
            <person name="Coyle M."/>
            <person name="Francisco L."/>
            <person name="Jackson L."/>
            <person name="Javaid M."/>
            <person name="Korchina V."/>
            <person name="Kovar C."/>
            <person name="Mata R."/>
            <person name="Mathew T."/>
            <person name="Ngo R."/>
            <person name="Nguyen L."/>
            <person name="Nguyen N."/>
            <person name="Okwuonu G."/>
            <person name="Ongeri F."/>
            <person name="Pham C."/>
            <person name="Simmons D."/>
            <person name="Wilczek-Boney K."/>
            <person name="Hale W."/>
            <person name="Jakkamsetti A."/>
            <person name="Pham P."/>
            <person name="Ruth R."/>
            <person name="San Lucas F."/>
            <person name="Warren J."/>
            <person name="Zhang J."/>
            <person name="Zhao Z."/>
            <person name="Zhou C."/>
            <person name="Zhu D."/>
            <person name="Lee S."/>
            <person name="Bess C."/>
            <person name="Blankenburg K."/>
            <person name="Forbes L."/>
            <person name="Fu Q."/>
            <person name="Gubbala S."/>
            <person name="Hirani K."/>
            <person name="Jayaseelan J.C."/>
            <person name="Lara F."/>
            <person name="Munidasa M."/>
            <person name="Palculict T."/>
            <person name="Patil S."/>
            <person name="Pu L.-L."/>
            <person name="Saada N."/>
            <person name="Tang L."/>
            <person name="Weissenberger G."/>
            <person name="Zhu Y."/>
            <person name="Hemphill L."/>
            <person name="Shang Y."/>
            <person name="Youmans B."/>
            <person name="Ayvaz T."/>
            <person name="Ross M."/>
            <person name="Santibanez J."/>
            <person name="Aqrawi P."/>
            <person name="Gross S."/>
            <person name="Joshi V."/>
            <person name="Fowler G."/>
            <person name="Nazareth L."/>
            <person name="Reid J."/>
            <person name="Worley K."/>
            <person name="Petrosino J."/>
            <person name="Highlander S."/>
            <person name="Gibbs R."/>
        </authorList>
    </citation>
    <scope>NUCLEOTIDE SEQUENCE [LARGE SCALE GENOMIC DNA]</scope>
    <source>
        <strain evidence="1 2">DSM 4582</strain>
    </source>
</reference>
<proteinExistence type="predicted"/>
<gene>
    <name evidence="1" type="ORF">HMPREF0758_4881</name>
</gene>
<evidence type="ECO:0000313" key="2">
    <source>
        <dbReference type="Proteomes" id="UP000005723"/>
    </source>
</evidence>
<dbReference type="HOGENOM" id="CLU_3188934_0_0_6"/>
<dbReference type="Proteomes" id="UP000005723">
    <property type="component" value="Unassembled WGS sequence"/>
</dbReference>
<name>D4E9N1_SEROD</name>
<accession>D4E9N1</accession>
<sequence>MPRCVSAAGRLGCGGGNTLMKEVVCRCIVIFCDMISPARPGIFLPV</sequence>
<dbReference type="EMBL" id="ADBY01000060">
    <property type="protein sequence ID" value="EFE93448.1"/>
    <property type="molecule type" value="Genomic_DNA"/>
</dbReference>
<keyword evidence="2" id="KW-1185">Reference proteome</keyword>
<comment type="caution">
    <text evidence="1">The sequence shown here is derived from an EMBL/GenBank/DDBJ whole genome shotgun (WGS) entry which is preliminary data.</text>
</comment>
<dbReference type="STRING" id="667129.HMPREF0758_4881"/>
<protein>
    <submittedName>
        <fullName evidence="1">Uncharacterized protein</fullName>
    </submittedName>
</protein>
<dbReference type="AlphaFoldDB" id="D4E9N1"/>
<organism evidence="1 2">
    <name type="scientific">Serratia odorifera DSM 4582</name>
    <dbReference type="NCBI Taxonomy" id="667129"/>
    <lineage>
        <taxon>Bacteria</taxon>
        <taxon>Pseudomonadati</taxon>
        <taxon>Pseudomonadota</taxon>
        <taxon>Gammaproteobacteria</taxon>
        <taxon>Enterobacterales</taxon>
        <taxon>Yersiniaceae</taxon>
        <taxon>Serratia</taxon>
    </lineage>
</organism>